<organism evidence="2 3">
    <name type="scientific">Effrenium voratum</name>
    <dbReference type="NCBI Taxonomy" id="2562239"/>
    <lineage>
        <taxon>Eukaryota</taxon>
        <taxon>Sar</taxon>
        <taxon>Alveolata</taxon>
        <taxon>Dinophyceae</taxon>
        <taxon>Suessiales</taxon>
        <taxon>Symbiodiniaceae</taxon>
        <taxon>Effrenium</taxon>
    </lineage>
</organism>
<name>A0AA36J066_9DINO</name>
<sequence length="120" mass="12805">MAPGFGALPKHQGRLGPLAARHLLHGFFNSHYGLNIAGLGFHNSQQESDVEAVEDLALVKDRAPKLHLALAKEAPSVHGLSLRELAVYAAVLQRHRGGREGPHAVERPSGGTRMDLPGLA</sequence>
<reference evidence="2" key="1">
    <citation type="submission" date="2023-08" db="EMBL/GenBank/DDBJ databases">
        <authorList>
            <person name="Chen Y."/>
            <person name="Shah S."/>
            <person name="Dougan E. K."/>
            <person name="Thang M."/>
            <person name="Chan C."/>
        </authorList>
    </citation>
    <scope>NUCLEOTIDE SEQUENCE</scope>
</reference>
<protein>
    <submittedName>
        <fullName evidence="2">Uncharacterized protein</fullName>
    </submittedName>
</protein>
<feature type="region of interest" description="Disordered" evidence="1">
    <location>
        <begin position="96"/>
        <end position="120"/>
    </location>
</feature>
<comment type="caution">
    <text evidence="2">The sequence shown here is derived from an EMBL/GenBank/DDBJ whole genome shotgun (WGS) entry which is preliminary data.</text>
</comment>
<accession>A0AA36J066</accession>
<keyword evidence="3" id="KW-1185">Reference proteome</keyword>
<dbReference type="EMBL" id="CAUJNA010003217">
    <property type="protein sequence ID" value="CAJ1396076.1"/>
    <property type="molecule type" value="Genomic_DNA"/>
</dbReference>
<proteinExistence type="predicted"/>
<evidence type="ECO:0000256" key="1">
    <source>
        <dbReference type="SAM" id="MobiDB-lite"/>
    </source>
</evidence>
<gene>
    <name evidence="2" type="ORF">EVOR1521_LOCUS20359</name>
</gene>
<dbReference type="Proteomes" id="UP001178507">
    <property type="component" value="Unassembled WGS sequence"/>
</dbReference>
<dbReference type="AlphaFoldDB" id="A0AA36J066"/>
<evidence type="ECO:0000313" key="3">
    <source>
        <dbReference type="Proteomes" id="UP001178507"/>
    </source>
</evidence>
<evidence type="ECO:0000313" key="2">
    <source>
        <dbReference type="EMBL" id="CAJ1396076.1"/>
    </source>
</evidence>